<gene>
    <name evidence="10" type="ORF">KP509_13G015200</name>
</gene>
<evidence type="ECO:0000313" key="11">
    <source>
        <dbReference type="Proteomes" id="UP000825935"/>
    </source>
</evidence>
<evidence type="ECO:0000313" key="10">
    <source>
        <dbReference type="EMBL" id="KAH7420637.1"/>
    </source>
</evidence>
<dbReference type="InterPro" id="IPR017972">
    <property type="entry name" value="Cyt_P450_CS"/>
</dbReference>
<keyword evidence="4 8" id="KW-0479">Metal-binding</keyword>
<sequence length="342" mass="39639">MNVMTQMLLSKRFFGCKDAGPQQSAEFLHITHQVFWLLGLFNIADYLPFLRWFDLQGYERLMRQVQKQMDVFHSNILQEHRLEHEARGDRPRDKPEDFVDILLSLRGNDGKEHLDDVEMKALIQDMIAAAIDTSSVTSEWAMSEMMKNPQILRRAQEEVDRVVGADRCVEESDLMHLSFLRSIVKETFRLHPPGPFLITHEATKDTEVAGYHIPQKTQLFVNTYALGRSHDIWSERTDEFWPDRWMDNQQEKVEIRDEKLRIIPFSVGRRRCPGAPLGQCMVLLALATLIHAFDWSLPPPLQPHELSMEESFGLTLPRAHPLVGIAMPRLPNIQQAYSSQQD</sequence>
<dbReference type="SUPFAM" id="SSF48264">
    <property type="entry name" value="Cytochrome P450"/>
    <property type="match status" value="1"/>
</dbReference>
<dbReference type="OrthoDB" id="2789670at2759"/>
<dbReference type="InterPro" id="IPR001128">
    <property type="entry name" value="Cyt_P450"/>
</dbReference>
<dbReference type="CDD" id="cd20618">
    <property type="entry name" value="CYP71_clan"/>
    <property type="match status" value="1"/>
</dbReference>
<dbReference type="GO" id="GO:0004497">
    <property type="term" value="F:monooxygenase activity"/>
    <property type="evidence" value="ECO:0007669"/>
    <property type="project" value="UniProtKB-KW"/>
</dbReference>
<dbReference type="GO" id="GO:0016705">
    <property type="term" value="F:oxidoreductase activity, acting on paired donors, with incorporation or reduction of molecular oxygen"/>
    <property type="evidence" value="ECO:0007669"/>
    <property type="project" value="InterPro"/>
</dbReference>
<dbReference type="PRINTS" id="PR00463">
    <property type="entry name" value="EP450I"/>
</dbReference>
<evidence type="ECO:0000256" key="4">
    <source>
        <dbReference type="ARBA" id="ARBA00022723"/>
    </source>
</evidence>
<comment type="similarity">
    <text evidence="2 9">Belongs to the cytochrome P450 family.</text>
</comment>
<dbReference type="PANTHER" id="PTHR47944">
    <property type="entry name" value="CYTOCHROME P450 98A9"/>
    <property type="match status" value="1"/>
</dbReference>
<evidence type="ECO:0000256" key="1">
    <source>
        <dbReference type="ARBA" id="ARBA00001971"/>
    </source>
</evidence>
<evidence type="ECO:0000256" key="5">
    <source>
        <dbReference type="ARBA" id="ARBA00023002"/>
    </source>
</evidence>
<evidence type="ECO:0000256" key="3">
    <source>
        <dbReference type="ARBA" id="ARBA00022617"/>
    </source>
</evidence>
<organism evidence="10 11">
    <name type="scientific">Ceratopteris richardii</name>
    <name type="common">Triangle waterfern</name>
    <dbReference type="NCBI Taxonomy" id="49495"/>
    <lineage>
        <taxon>Eukaryota</taxon>
        <taxon>Viridiplantae</taxon>
        <taxon>Streptophyta</taxon>
        <taxon>Embryophyta</taxon>
        <taxon>Tracheophyta</taxon>
        <taxon>Polypodiopsida</taxon>
        <taxon>Polypodiidae</taxon>
        <taxon>Polypodiales</taxon>
        <taxon>Pteridineae</taxon>
        <taxon>Pteridaceae</taxon>
        <taxon>Parkerioideae</taxon>
        <taxon>Ceratopteris</taxon>
    </lineage>
</organism>
<evidence type="ECO:0000256" key="9">
    <source>
        <dbReference type="RuleBase" id="RU000461"/>
    </source>
</evidence>
<dbReference type="GO" id="GO:0005506">
    <property type="term" value="F:iron ion binding"/>
    <property type="evidence" value="ECO:0007669"/>
    <property type="project" value="InterPro"/>
</dbReference>
<dbReference type="PRINTS" id="PR00385">
    <property type="entry name" value="P450"/>
</dbReference>
<comment type="cofactor">
    <cofactor evidence="1 8">
        <name>heme</name>
        <dbReference type="ChEBI" id="CHEBI:30413"/>
    </cofactor>
</comment>
<dbReference type="AlphaFoldDB" id="A0A8T2TBQ8"/>
<comment type="caution">
    <text evidence="10">The sequence shown here is derived from an EMBL/GenBank/DDBJ whole genome shotgun (WGS) entry which is preliminary data.</text>
</comment>
<feature type="binding site" description="axial binding residue" evidence="8">
    <location>
        <position position="272"/>
    </location>
    <ligand>
        <name>heme</name>
        <dbReference type="ChEBI" id="CHEBI:30413"/>
    </ligand>
    <ligandPart>
        <name>Fe</name>
        <dbReference type="ChEBI" id="CHEBI:18248"/>
    </ligandPart>
</feature>
<keyword evidence="11" id="KW-1185">Reference proteome</keyword>
<evidence type="ECO:0008006" key="12">
    <source>
        <dbReference type="Google" id="ProtNLM"/>
    </source>
</evidence>
<evidence type="ECO:0000256" key="7">
    <source>
        <dbReference type="ARBA" id="ARBA00023033"/>
    </source>
</evidence>
<keyword evidence="7 9" id="KW-0503">Monooxygenase</keyword>
<dbReference type="OMA" id="GPQEAME"/>
<dbReference type="FunFam" id="1.10.630.10:FF:000126">
    <property type="entry name" value="Predicted protein"/>
    <property type="match status" value="1"/>
</dbReference>
<evidence type="ECO:0000256" key="8">
    <source>
        <dbReference type="PIRSR" id="PIRSR602401-1"/>
    </source>
</evidence>
<dbReference type="PANTHER" id="PTHR47944:SF16">
    <property type="entry name" value="CYTOCHROME P450 FAMILY 1 SUBFAMILY A POLYPEPTIDE 1"/>
    <property type="match status" value="1"/>
</dbReference>
<accession>A0A8T2TBQ8</accession>
<dbReference type="EMBL" id="CM035418">
    <property type="protein sequence ID" value="KAH7420637.1"/>
    <property type="molecule type" value="Genomic_DNA"/>
</dbReference>
<protein>
    <recommendedName>
        <fullName evidence="12">Cytochrome P450</fullName>
    </recommendedName>
</protein>
<keyword evidence="6 8" id="KW-0408">Iron</keyword>
<dbReference type="GO" id="GO:0020037">
    <property type="term" value="F:heme binding"/>
    <property type="evidence" value="ECO:0007669"/>
    <property type="project" value="InterPro"/>
</dbReference>
<dbReference type="InterPro" id="IPR002401">
    <property type="entry name" value="Cyt_P450_E_grp-I"/>
</dbReference>
<name>A0A8T2TBQ8_CERRI</name>
<dbReference type="Proteomes" id="UP000825935">
    <property type="component" value="Chromosome 13"/>
</dbReference>
<reference evidence="10" key="1">
    <citation type="submission" date="2021-08" db="EMBL/GenBank/DDBJ databases">
        <title>WGS assembly of Ceratopteris richardii.</title>
        <authorList>
            <person name="Marchant D.B."/>
            <person name="Chen G."/>
            <person name="Jenkins J."/>
            <person name="Shu S."/>
            <person name="Leebens-Mack J."/>
            <person name="Grimwood J."/>
            <person name="Schmutz J."/>
            <person name="Soltis P."/>
            <person name="Soltis D."/>
            <person name="Chen Z.-H."/>
        </authorList>
    </citation>
    <scope>NUCLEOTIDE SEQUENCE</scope>
    <source>
        <strain evidence="10">Whitten #5841</strain>
        <tissue evidence="10">Leaf</tissue>
    </source>
</reference>
<evidence type="ECO:0000256" key="6">
    <source>
        <dbReference type="ARBA" id="ARBA00023004"/>
    </source>
</evidence>
<proteinExistence type="inferred from homology"/>
<dbReference type="PROSITE" id="PS00086">
    <property type="entry name" value="CYTOCHROME_P450"/>
    <property type="match status" value="1"/>
</dbReference>
<dbReference type="InterPro" id="IPR036396">
    <property type="entry name" value="Cyt_P450_sf"/>
</dbReference>
<keyword evidence="3 8" id="KW-0349">Heme</keyword>
<dbReference type="Pfam" id="PF00067">
    <property type="entry name" value="p450"/>
    <property type="match status" value="1"/>
</dbReference>
<evidence type="ECO:0000256" key="2">
    <source>
        <dbReference type="ARBA" id="ARBA00010617"/>
    </source>
</evidence>
<dbReference type="Gene3D" id="1.10.630.10">
    <property type="entry name" value="Cytochrome P450"/>
    <property type="match status" value="1"/>
</dbReference>
<keyword evidence="5 9" id="KW-0560">Oxidoreductase</keyword>